<organism evidence="1 2">
    <name type="scientific">Caballeronia calidae</name>
    <dbReference type="NCBI Taxonomy" id="1777139"/>
    <lineage>
        <taxon>Bacteria</taxon>
        <taxon>Pseudomonadati</taxon>
        <taxon>Pseudomonadota</taxon>
        <taxon>Betaproteobacteria</taxon>
        <taxon>Burkholderiales</taxon>
        <taxon>Burkholderiaceae</taxon>
        <taxon>Caballeronia</taxon>
    </lineage>
</organism>
<dbReference type="AlphaFoldDB" id="A0A158AA09"/>
<sequence length="165" mass="17696">MRAPERVSFVMRRSIVAGACASVAATFMPAGVRGARTSGIDVFLAVSMKLTGRTSFDPLFAERVHAALARHDTAFTAKIAALHQWIATHGGTPTDIITAALEATRPDLAKTVGSVMRAWYLGVVGEPPHAEVVAYERALMFDPVGDMLTIPSYCRGEPADWAKKP</sequence>
<keyword evidence="1" id="KW-0808">Transferase</keyword>
<keyword evidence="1" id="KW-0548">Nucleotidyltransferase</keyword>
<accession>A0A158AA09</accession>
<protein>
    <submittedName>
        <fullName evidence="1">Uridylyltransferase</fullName>
    </submittedName>
</protein>
<dbReference type="InterPro" id="IPR024651">
    <property type="entry name" value="FAD-SLDH_ssu"/>
</dbReference>
<comment type="caution">
    <text evidence="1">The sequence shown here is derived from an EMBL/GenBank/DDBJ whole genome shotgun (WGS) entry which is preliminary data.</text>
</comment>
<dbReference type="Proteomes" id="UP000071859">
    <property type="component" value="Unassembled WGS sequence"/>
</dbReference>
<keyword evidence="2" id="KW-1185">Reference proteome</keyword>
<gene>
    <name evidence="1" type="ORF">AWB78_01399</name>
</gene>
<dbReference type="RefSeq" id="WP_062603553.1">
    <property type="nucleotide sequence ID" value="NZ_FCOX02000005.1"/>
</dbReference>
<dbReference type="GO" id="GO:0016779">
    <property type="term" value="F:nucleotidyltransferase activity"/>
    <property type="evidence" value="ECO:0007669"/>
    <property type="project" value="UniProtKB-KW"/>
</dbReference>
<dbReference type="EMBL" id="FCOX02000005">
    <property type="protein sequence ID" value="SAK54590.1"/>
    <property type="molecule type" value="Genomic_DNA"/>
</dbReference>
<dbReference type="OrthoDB" id="8635030at2"/>
<evidence type="ECO:0000313" key="1">
    <source>
        <dbReference type="EMBL" id="SAK54590.1"/>
    </source>
</evidence>
<proteinExistence type="predicted"/>
<name>A0A158AA09_9BURK</name>
<reference evidence="1" key="1">
    <citation type="submission" date="2016-01" db="EMBL/GenBank/DDBJ databases">
        <authorList>
            <person name="Peeters C."/>
        </authorList>
    </citation>
    <scope>NUCLEOTIDE SEQUENCE</scope>
    <source>
        <strain evidence="1">LMG 29321</strain>
    </source>
</reference>
<evidence type="ECO:0000313" key="2">
    <source>
        <dbReference type="Proteomes" id="UP000071859"/>
    </source>
</evidence>
<dbReference type="Pfam" id="PF12318">
    <property type="entry name" value="FAD-SLDH"/>
    <property type="match status" value="1"/>
</dbReference>